<dbReference type="Pfam" id="PF00111">
    <property type="entry name" value="Fer2"/>
    <property type="match status" value="1"/>
</dbReference>
<keyword evidence="10" id="KW-0521">NADP</keyword>
<dbReference type="InterPro" id="IPR036010">
    <property type="entry name" value="2Fe-2S_ferredoxin-like_sf"/>
</dbReference>
<proteinExistence type="inferred from homology"/>
<evidence type="ECO:0000256" key="3">
    <source>
        <dbReference type="ARBA" id="ARBA00006401"/>
    </source>
</evidence>
<keyword evidence="12" id="KW-0408">Iron</keyword>
<evidence type="ECO:0000256" key="14">
    <source>
        <dbReference type="ARBA" id="ARBA00023027"/>
    </source>
</evidence>
<comment type="cofactor">
    <cofactor evidence="1">
        <name>heme b</name>
        <dbReference type="ChEBI" id="CHEBI:60344"/>
    </cofactor>
</comment>
<evidence type="ECO:0000313" key="19">
    <source>
        <dbReference type="Proteomes" id="UP000013827"/>
    </source>
</evidence>
<dbReference type="InterPro" id="IPR012675">
    <property type="entry name" value="Beta-grasp_dom_sf"/>
</dbReference>
<evidence type="ECO:0000256" key="9">
    <source>
        <dbReference type="ARBA" id="ARBA00022827"/>
    </source>
</evidence>
<comment type="catalytic activity">
    <reaction evidence="16">
        <text>2 nitric oxide + NADPH + 2 O2 = 2 nitrate + NADP(+) + H(+)</text>
        <dbReference type="Rhea" id="RHEA:19465"/>
        <dbReference type="ChEBI" id="CHEBI:15378"/>
        <dbReference type="ChEBI" id="CHEBI:15379"/>
        <dbReference type="ChEBI" id="CHEBI:16480"/>
        <dbReference type="ChEBI" id="CHEBI:17632"/>
        <dbReference type="ChEBI" id="CHEBI:57783"/>
        <dbReference type="ChEBI" id="CHEBI:58349"/>
        <dbReference type="EC" id="1.14.12.17"/>
    </reaction>
</comment>
<keyword evidence="9" id="KW-0274">FAD</keyword>
<dbReference type="InterPro" id="IPR050415">
    <property type="entry name" value="MRET"/>
</dbReference>
<dbReference type="PANTHER" id="PTHR47354">
    <property type="entry name" value="NADH OXIDOREDUCTASE HCR"/>
    <property type="match status" value="1"/>
</dbReference>
<evidence type="ECO:0000256" key="4">
    <source>
        <dbReference type="ARBA" id="ARBA00012229"/>
    </source>
</evidence>
<evidence type="ECO:0000256" key="6">
    <source>
        <dbReference type="ARBA" id="ARBA00022630"/>
    </source>
</evidence>
<dbReference type="GO" id="GO:0046872">
    <property type="term" value="F:metal ion binding"/>
    <property type="evidence" value="ECO:0007669"/>
    <property type="project" value="UniProtKB-KW"/>
</dbReference>
<dbReference type="PRINTS" id="PR00410">
    <property type="entry name" value="PHEHYDRXLASE"/>
</dbReference>
<dbReference type="PROSITE" id="PS00197">
    <property type="entry name" value="2FE2S_FER_1"/>
    <property type="match status" value="1"/>
</dbReference>
<dbReference type="EC" id="1.14.12.17" evidence="4"/>
<dbReference type="eggNOG" id="KOG3378">
    <property type="taxonomic scope" value="Eukaryota"/>
</dbReference>
<reference evidence="19" key="1">
    <citation type="journal article" date="2013" name="Nature">
        <title>Pan genome of the phytoplankton Emiliania underpins its global distribution.</title>
        <authorList>
            <person name="Read B.A."/>
            <person name="Kegel J."/>
            <person name="Klute M.J."/>
            <person name="Kuo A."/>
            <person name="Lefebvre S.C."/>
            <person name="Maumus F."/>
            <person name="Mayer C."/>
            <person name="Miller J."/>
            <person name="Monier A."/>
            <person name="Salamov A."/>
            <person name="Young J."/>
            <person name="Aguilar M."/>
            <person name="Claverie J.M."/>
            <person name="Frickenhaus S."/>
            <person name="Gonzalez K."/>
            <person name="Herman E.K."/>
            <person name="Lin Y.C."/>
            <person name="Napier J."/>
            <person name="Ogata H."/>
            <person name="Sarno A.F."/>
            <person name="Shmutz J."/>
            <person name="Schroeder D."/>
            <person name="de Vargas C."/>
            <person name="Verret F."/>
            <person name="von Dassow P."/>
            <person name="Valentin K."/>
            <person name="Van de Peer Y."/>
            <person name="Wheeler G."/>
            <person name="Dacks J.B."/>
            <person name="Delwiche C.F."/>
            <person name="Dyhrman S.T."/>
            <person name="Glockner G."/>
            <person name="John U."/>
            <person name="Richards T."/>
            <person name="Worden A.Z."/>
            <person name="Zhang X."/>
            <person name="Grigoriev I.V."/>
            <person name="Allen A.E."/>
            <person name="Bidle K."/>
            <person name="Borodovsky M."/>
            <person name="Bowler C."/>
            <person name="Brownlee C."/>
            <person name="Cock J.M."/>
            <person name="Elias M."/>
            <person name="Gladyshev V.N."/>
            <person name="Groth M."/>
            <person name="Guda C."/>
            <person name="Hadaegh A."/>
            <person name="Iglesias-Rodriguez M.D."/>
            <person name="Jenkins J."/>
            <person name="Jones B.M."/>
            <person name="Lawson T."/>
            <person name="Leese F."/>
            <person name="Lindquist E."/>
            <person name="Lobanov A."/>
            <person name="Lomsadze A."/>
            <person name="Malik S.B."/>
            <person name="Marsh M.E."/>
            <person name="Mackinder L."/>
            <person name="Mock T."/>
            <person name="Mueller-Roeber B."/>
            <person name="Pagarete A."/>
            <person name="Parker M."/>
            <person name="Probert I."/>
            <person name="Quesneville H."/>
            <person name="Raines C."/>
            <person name="Rensing S.A."/>
            <person name="Riano-Pachon D.M."/>
            <person name="Richier S."/>
            <person name="Rokitta S."/>
            <person name="Shiraiwa Y."/>
            <person name="Soanes D.M."/>
            <person name="van der Giezen M."/>
            <person name="Wahlund T.M."/>
            <person name="Williams B."/>
            <person name="Wilson W."/>
            <person name="Wolfe G."/>
            <person name="Wurch L.L."/>
        </authorList>
    </citation>
    <scope>NUCLEOTIDE SEQUENCE</scope>
</reference>
<evidence type="ECO:0000256" key="11">
    <source>
        <dbReference type="ARBA" id="ARBA00023002"/>
    </source>
</evidence>
<dbReference type="GO" id="GO:0008941">
    <property type="term" value="F:nitric oxide dioxygenase NAD(P)H activity"/>
    <property type="evidence" value="ECO:0007669"/>
    <property type="project" value="UniProtKB-EC"/>
</dbReference>
<dbReference type="InterPro" id="IPR039261">
    <property type="entry name" value="FNR_nucleotide-bd"/>
</dbReference>
<name>A0A0D3J835_EMIH1</name>
<dbReference type="InterPro" id="IPR001433">
    <property type="entry name" value="OxRdtase_FAD/NAD-bd"/>
</dbReference>
<evidence type="ECO:0000256" key="10">
    <source>
        <dbReference type="ARBA" id="ARBA00022857"/>
    </source>
</evidence>
<dbReference type="STRING" id="2903.R1DYL8"/>
<dbReference type="Pfam" id="PF00175">
    <property type="entry name" value="NAD_binding_1"/>
    <property type="match status" value="1"/>
</dbReference>
<keyword evidence="19" id="KW-1185">Reference proteome</keyword>
<evidence type="ECO:0000256" key="15">
    <source>
        <dbReference type="ARBA" id="ARBA00048649"/>
    </source>
</evidence>
<organism evidence="18 19">
    <name type="scientific">Emiliania huxleyi (strain CCMP1516)</name>
    <dbReference type="NCBI Taxonomy" id="280463"/>
    <lineage>
        <taxon>Eukaryota</taxon>
        <taxon>Haptista</taxon>
        <taxon>Haptophyta</taxon>
        <taxon>Prymnesiophyceae</taxon>
        <taxon>Isochrysidales</taxon>
        <taxon>Noelaerhabdaceae</taxon>
        <taxon>Emiliania</taxon>
    </lineage>
</organism>
<evidence type="ECO:0000256" key="1">
    <source>
        <dbReference type="ARBA" id="ARBA00001970"/>
    </source>
</evidence>
<keyword evidence="7" id="KW-0001">2Fe-2S</keyword>
<dbReference type="AlphaFoldDB" id="A0A0D3J835"/>
<dbReference type="Gene3D" id="3.10.20.30">
    <property type="match status" value="1"/>
</dbReference>
<dbReference type="InterPro" id="IPR001041">
    <property type="entry name" value="2Fe-2S_ferredoxin-type"/>
</dbReference>
<keyword evidence="13" id="KW-0411">Iron-sulfur</keyword>
<dbReference type="SUPFAM" id="SSF52343">
    <property type="entry name" value="Ferredoxin reductase-like, C-terminal NADP-linked domain"/>
    <property type="match status" value="1"/>
</dbReference>
<keyword evidence="8" id="KW-0479">Metal-binding</keyword>
<dbReference type="KEGG" id="ehx:EMIHUDRAFT_242777"/>
<dbReference type="EnsemblProtists" id="EOD19670">
    <property type="protein sequence ID" value="EOD19670"/>
    <property type="gene ID" value="EMIHUDRAFT_242777"/>
</dbReference>
<evidence type="ECO:0000313" key="18">
    <source>
        <dbReference type="EnsemblProtists" id="EOD19670"/>
    </source>
</evidence>
<accession>A0A0D3J835</accession>
<keyword evidence="11" id="KW-0560">Oxidoreductase</keyword>
<dbReference type="InterPro" id="IPR006058">
    <property type="entry name" value="2Fe2S_fd_BS"/>
</dbReference>
<dbReference type="SUPFAM" id="SSF54292">
    <property type="entry name" value="2Fe-2S ferredoxin-like"/>
    <property type="match status" value="1"/>
</dbReference>
<keyword evidence="14" id="KW-0520">NAD</keyword>
<evidence type="ECO:0000256" key="16">
    <source>
        <dbReference type="ARBA" id="ARBA00049433"/>
    </source>
</evidence>
<evidence type="ECO:0000256" key="5">
    <source>
        <dbReference type="ARBA" id="ARBA00022617"/>
    </source>
</evidence>
<dbReference type="CDD" id="cd00207">
    <property type="entry name" value="fer2"/>
    <property type="match status" value="1"/>
</dbReference>
<dbReference type="GO" id="GO:0051537">
    <property type="term" value="F:2 iron, 2 sulfur cluster binding"/>
    <property type="evidence" value="ECO:0007669"/>
    <property type="project" value="UniProtKB-KW"/>
</dbReference>
<evidence type="ECO:0000256" key="12">
    <source>
        <dbReference type="ARBA" id="ARBA00023004"/>
    </source>
</evidence>
<dbReference type="Gene3D" id="3.40.50.80">
    <property type="entry name" value="Nucleotide-binding domain of ferredoxin-NADP reductase (FNR) module"/>
    <property type="match status" value="1"/>
</dbReference>
<evidence type="ECO:0000256" key="13">
    <source>
        <dbReference type="ARBA" id="ARBA00023014"/>
    </source>
</evidence>
<evidence type="ECO:0000256" key="2">
    <source>
        <dbReference type="ARBA" id="ARBA00001974"/>
    </source>
</evidence>
<dbReference type="PANTHER" id="PTHR47354:SF5">
    <property type="entry name" value="PROTEIN RFBI"/>
    <property type="match status" value="1"/>
</dbReference>
<comment type="similarity">
    <text evidence="3">In the C-terminal section; belongs to the flavoprotein pyridine nucleotide cytochrome reductase family.</text>
</comment>
<keyword evidence="6" id="KW-0285">Flavoprotein</keyword>
<dbReference type="Proteomes" id="UP000013827">
    <property type="component" value="Unassembled WGS sequence"/>
</dbReference>
<dbReference type="PaxDb" id="2903-EOD19670"/>
<dbReference type="HOGENOM" id="CLU_995468_0_0_1"/>
<comment type="catalytic activity">
    <reaction evidence="15">
        <text>2 nitric oxide + NADH + 2 O2 = 2 nitrate + NAD(+) + H(+)</text>
        <dbReference type="Rhea" id="RHEA:19469"/>
        <dbReference type="ChEBI" id="CHEBI:15378"/>
        <dbReference type="ChEBI" id="CHEBI:15379"/>
        <dbReference type="ChEBI" id="CHEBI:16480"/>
        <dbReference type="ChEBI" id="CHEBI:17632"/>
        <dbReference type="ChEBI" id="CHEBI:57540"/>
        <dbReference type="ChEBI" id="CHEBI:57945"/>
        <dbReference type="EC" id="1.14.12.17"/>
    </reaction>
</comment>
<comment type="cofactor">
    <cofactor evidence="2">
        <name>FAD</name>
        <dbReference type="ChEBI" id="CHEBI:57692"/>
    </cofactor>
</comment>
<keyword evidence="5" id="KW-0349">Heme</keyword>
<reference evidence="18" key="2">
    <citation type="submission" date="2024-10" db="UniProtKB">
        <authorList>
            <consortium name="EnsemblProtists"/>
        </authorList>
    </citation>
    <scope>IDENTIFICATION</scope>
</reference>
<evidence type="ECO:0000259" key="17">
    <source>
        <dbReference type="PROSITE" id="PS51085"/>
    </source>
</evidence>
<evidence type="ECO:0000256" key="7">
    <source>
        <dbReference type="ARBA" id="ARBA00022714"/>
    </source>
</evidence>
<dbReference type="PROSITE" id="PS51085">
    <property type="entry name" value="2FE2S_FER_2"/>
    <property type="match status" value="1"/>
</dbReference>
<evidence type="ECO:0000256" key="8">
    <source>
        <dbReference type="ARBA" id="ARBA00022723"/>
    </source>
</evidence>
<sequence length="280" mass="29861">MAPKGDFVLKRGSTRPIAFVSGGVGITPMIAMMNTSIAEGVARGSVPKMVFLHGARNGSEYAFGEHLRALSAVVPSLKSHIAFSEPAASDELSKDYDSAGYIDTAVFKKYLPEDLDADVYMCGPPGFMDANYAALRDLGVAKERIDYEHFGPATVFEKESGPEPFADGSEPGHPVSFEGTYVSTEWRATQGTAGTLLDTALEAGLDPPFTCRAGVCGMCAARLVSGEVDFKEEPVAEAEPGDIILCQAGVTKYLEPVHELALSSRCRRCRALARLRGALT</sequence>
<dbReference type="RefSeq" id="XP_005772099.1">
    <property type="nucleotide sequence ID" value="XM_005772042.1"/>
</dbReference>
<dbReference type="FunFam" id="3.40.50.80:FF:000010">
    <property type="entry name" value="Flavohemoprotein"/>
    <property type="match status" value="1"/>
</dbReference>
<protein>
    <recommendedName>
        <fullName evidence="4">nitric oxide dioxygenase</fullName>
        <ecNumber evidence="4">1.14.12.17</ecNumber>
    </recommendedName>
</protein>
<dbReference type="GeneID" id="17265215"/>
<feature type="domain" description="2Fe-2S ferredoxin-type" evidence="17">
    <location>
        <begin position="173"/>
        <end position="268"/>
    </location>
</feature>